<feature type="transmembrane region" description="Helical" evidence="1">
    <location>
        <begin position="12"/>
        <end position="33"/>
    </location>
</feature>
<dbReference type="Proteomes" id="UP000192477">
    <property type="component" value="Unassembled WGS sequence"/>
</dbReference>
<evidence type="ECO:0000313" key="3">
    <source>
        <dbReference type="Proteomes" id="UP000192477"/>
    </source>
</evidence>
<dbReference type="AlphaFoldDB" id="A0A1V8YV79"/>
<sequence>MVSILSLNSKTCTKFSLLFFTCSLFLITLIMISQFRDFRGLVPLINLQKINVAFFYYLGCLLSGVSLIFSIGVHSKKLKWLVLLFHFSCIYLIALFWIVLIIVQSFAFVFIISVFVLPFIVWLKTTNQKWVLLVCLGLPMLTSAVFFIRINYNLITYGISWNWDIVGFVILLSFSGLVGLILAANLDNTNRKVKWFLLGINYFFATYFHIVILLGSVLRR</sequence>
<dbReference type="OrthoDB" id="2197580at2"/>
<feature type="transmembrane region" description="Helical" evidence="1">
    <location>
        <begin position="165"/>
        <end position="183"/>
    </location>
</feature>
<comment type="caution">
    <text evidence="2">The sequence shown here is derived from an EMBL/GenBank/DDBJ whole genome shotgun (WGS) entry which is preliminary data.</text>
</comment>
<gene>
    <name evidence="2" type="ORF">BH747_04750</name>
</gene>
<name>A0A1V8YV79_9ENTE</name>
<protein>
    <submittedName>
        <fullName evidence="2">Uncharacterized protein</fullName>
    </submittedName>
</protein>
<proteinExistence type="predicted"/>
<feature type="transmembrane region" description="Helical" evidence="1">
    <location>
        <begin position="106"/>
        <end position="123"/>
    </location>
</feature>
<keyword evidence="1" id="KW-1133">Transmembrane helix</keyword>
<dbReference type="EMBL" id="MJEA01000003">
    <property type="protein sequence ID" value="OQO70715.1"/>
    <property type="molecule type" value="Genomic_DNA"/>
</dbReference>
<feature type="transmembrane region" description="Helical" evidence="1">
    <location>
        <begin position="195"/>
        <end position="218"/>
    </location>
</feature>
<feature type="transmembrane region" description="Helical" evidence="1">
    <location>
        <begin position="80"/>
        <end position="100"/>
    </location>
</feature>
<accession>A0A1V8YV79</accession>
<reference evidence="2 3" key="1">
    <citation type="journal article" date="2017" name="BMC Microbiol.">
        <title>Comparative genomics of Enterococcus spp. isolated from bovine feces.</title>
        <authorList>
            <person name="Beukers A.G."/>
            <person name="Zaheer R."/>
            <person name="Goji N."/>
            <person name="Amoako K.K."/>
            <person name="Chaves A.V."/>
            <person name="Ward M.P."/>
            <person name="McAllister T.A."/>
        </authorList>
    </citation>
    <scope>NUCLEOTIDE SEQUENCE [LARGE SCALE GENOMIC DNA]</scope>
    <source>
        <strain evidence="2 3">F1129D 143</strain>
    </source>
</reference>
<feature type="transmembrane region" description="Helical" evidence="1">
    <location>
        <begin position="53"/>
        <end position="73"/>
    </location>
</feature>
<keyword evidence="1" id="KW-0472">Membrane</keyword>
<evidence type="ECO:0000313" key="2">
    <source>
        <dbReference type="EMBL" id="OQO70715.1"/>
    </source>
</evidence>
<dbReference type="STRING" id="112904.BH747_04750"/>
<feature type="transmembrane region" description="Helical" evidence="1">
    <location>
        <begin position="130"/>
        <end position="150"/>
    </location>
</feature>
<dbReference type="RefSeq" id="WP_081183019.1">
    <property type="nucleotide sequence ID" value="NZ_MJEA01000003.1"/>
</dbReference>
<evidence type="ECO:0000256" key="1">
    <source>
        <dbReference type="SAM" id="Phobius"/>
    </source>
</evidence>
<organism evidence="2 3">
    <name type="scientific">Enterococcus villorum</name>
    <dbReference type="NCBI Taxonomy" id="112904"/>
    <lineage>
        <taxon>Bacteria</taxon>
        <taxon>Bacillati</taxon>
        <taxon>Bacillota</taxon>
        <taxon>Bacilli</taxon>
        <taxon>Lactobacillales</taxon>
        <taxon>Enterococcaceae</taxon>
        <taxon>Enterococcus</taxon>
    </lineage>
</organism>
<keyword evidence="1" id="KW-0812">Transmembrane</keyword>